<evidence type="ECO:0000256" key="2">
    <source>
        <dbReference type="SAM" id="SignalP"/>
    </source>
</evidence>
<evidence type="ECO:0000313" key="3">
    <source>
        <dbReference type="EMBL" id="JAP77296.1"/>
    </source>
</evidence>
<accession>A0A131YGT0</accession>
<name>A0A131YGT0_RHIAP</name>
<keyword evidence="2" id="KW-0732">Signal</keyword>
<evidence type="ECO:0000256" key="1">
    <source>
        <dbReference type="SAM" id="MobiDB-lite"/>
    </source>
</evidence>
<sequence>MKLSAFVIAITFVVFGLLLSTRENGAPSSALALPLPGPSPQMRYTPSRAGRGHGRQSSSAMNSKKEDSVTRSRPSQTKQAEPEPASP</sequence>
<feature type="region of interest" description="Disordered" evidence="1">
    <location>
        <begin position="27"/>
        <end position="87"/>
    </location>
</feature>
<protein>
    <recommendedName>
        <fullName evidence="4">Pancreatic trypsin inhibitor</fullName>
    </recommendedName>
</protein>
<evidence type="ECO:0008006" key="4">
    <source>
        <dbReference type="Google" id="ProtNLM"/>
    </source>
</evidence>
<proteinExistence type="predicted"/>
<feature type="signal peptide" evidence="2">
    <location>
        <begin position="1"/>
        <end position="20"/>
    </location>
</feature>
<organism evidence="3">
    <name type="scientific">Rhipicephalus appendiculatus</name>
    <name type="common">Brown ear tick</name>
    <dbReference type="NCBI Taxonomy" id="34631"/>
    <lineage>
        <taxon>Eukaryota</taxon>
        <taxon>Metazoa</taxon>
        <taxon>Ecdysozoa</taxon>
        <taxon>Arthropoda</taxon>
        <taxon>Chelicerata</taxon>
        <taxon>Arachnida</taxon>
        <taxon>Acari</taxon>
        <taxon>Parasitiformes</taxon>
        <taxon>Ixodida</taxon>
        <taxon>Ixodoidea</taxon>
        <taxon>Ixodidae</taxon>
        <taxon>Rhipicephalinae</taxon>
        <taxon>Rhipicephalus</taxon>
        <taxon>Rhipicephalus</taxon>
    </lineage>
</organism>
<feature type="chain" id="PRO_5007285073" description="Pancreatic trypsin inhibitor" evidence="2">
    <location>
        <begin position="21"/>
        <end position="87"/>
    </location>
</feature>
<dbReference type="AlphaFoldDB" id="A0A131YGT0"/>
<reference evidence="3" key="1">
    <citation type="journal article" date="2016" name="Ticks Tick Borne Dis.">
        <title>De novo assembly and annotation of the salivary gland transcriptome of Rhipicephalus appendiculatus male and female ticks during blood feeding.</title>
        <authorList>
            <person name="de Castro M.H."/>
            <person name="de Klerk D."/>
            <person name="Pienaar R."/>
            <person name="Latif A.A."/>
            <person name="Rees D.J."/>
            <person name="Mans B.J."/>
        </authorList>
    </citation>
    <scope>NUCLEOTIDE SEQUENCE</scope>
    <source>
        <tissue evidence="3">Salivary glands</tissue>
    </source>
</reference>
<dbReference type="EMBL" id="GEDV01011261">
    <property type="protein sequence ID" value="JAP77296.1"/>
    <property type="molecule type" value="Transcribed_RNA"/>
</dbReference>